<name>A0A9W5TX48_9BACI</name>
<protein>
    <submittedName>
        <fullName evidence="1">Uncharacterized protein</fullName>
    </submittedName>
</protein>
<reference evidence="1" key="2">
    <citation type="submission" date="2020-09" db="EMBL/GenBank/DDBJ databases">
        <authorList>
            <person name="Sun Q."/>
            <person name="Zhou Y."/>
        </authorList>
    </citation>
    <scope>NUCLEOTIDE SEQUENCE</scope>
    <source>
        <strain evidence="1">CGMCC 1.15454</strain>
    </source>
</reference>
<dbReference type="EMBL" id="BMJD01000011">
    <property type="protein sequence ID" value="GGB40853.1"/>
    <property type="molecule type" value="Genomic_DNA"/>
</dbReference>
<keyword evidence="2" id="KW-1185">Reference proteome</keyword>
<accession>A0A9W5TX48</accession>
<comment type="caution">
    <text evidence="1">The sequence shown here is derived from an EMBL/GenBank/DDBJ whole genome shotgun (WGS) entry which is preliminary data.</text>
</comment>
<reference evidence="1" key="1">
    <citation type="journal article" date="2014" name="Int. J. Syst. Evol. Microbiol.">
        <title>Complete genome sequence of Corynebacterium casei LMG S-19264T (=DSM 44701T), isolated from a smear-ripened cheese.</title>
        <authorList>
            <consortium name="US DOE Joint Genome Institute (JGI-PGF)"/>
            <person name="Walter F."/>
            <person name="Albersmeier A."/>
            <person name="Kalinowski J."/>
            <person name="Ruckert C."/>
        </authorList>
    </citation>
    <scope>NUCLEOTIDE SEQUENCE</scope>
    <source>
        <strain evidence="1">CGMCC 1.15454</strain>
    </source>
</reference>
<organism evidence="1 2">
    <name type="scientific">Lentibacillus populi</name>
    <dbReference type="NCBI Taxonomy" id="1827502"/>
    <lineage>
        <taxon>Bacteria</taxon>
        <taxon>Bacillati</taxon>
        <taxon>Bacillota</taxon>
        <taxon>Bacilli</taxon>
        <taxon>Bacillales</taxon>
        <taxon>Bacillaceae</taxon>
        <taxon>Lentibacillus</taxon>
    </lineage>
</organism>
<evidence type="ECO:0000313" key="1">
    <source>
        <dbReference type="EMBL" id="GGB40853.1"/>
    </source>
</evidence>
<sequence length="161" mass="18850">MIINAEQPGFRQEEVKKRLEKLDPETTYKVQRLVFYPYMIFEYVIDRRNFFHPLKGHVGCTIDGVNKVGALADTFPQLMKQEVSDRDFIQPDLTLADAKERAEDFLYHSLSSKKKILTIPKLTLTKQEIFYRPYWIVEGILNLPNHFFITVDAVSGKFHPL</sequence>
<proteinExistence type="predicted"/>
<dbReference type="RefSeq" id="WP_088049301.1">
    <property type="nucleotide sequence ID" value="NZ_BMJD01000011.1"/>
</dbReference>
<evidence type="ECO:0000313" key="2">
    <source>
        <dbReference type="Proteomes" id="UP000621492"/>
    </source>
</evidence>
<dbReference type="Proteomes" id="UP000621492">
    <property type="component" value="Unassembled WGS sequence"/>
</dbReference>
<dbReference type="AlphaFoldDB" id="A0A9W5TX48"/>
<gene>
    <name evidence="1" type="ORF">GCM10011409_17950</name>
</gene>